<feature type="region of interest" description="Disordered" evidence="1">
    <location>
        <begin position="1"/>
        <end position="34"/>
    </location>
</feature>
<reference evidence="2 3" key="1">
    <citation type="submission" date="2018-04" db="EMBL/GenBank/DDBJ databases">
        <title>Pseudomonas sp. nov., isolated from mangrove soil.</title>
        <authorList>
            <person name="Chen C."/>
        </authorList>
    </citation>
    <scope>NUCLEOTIDE SEQUENCE [LARGE SCALE GENOMIC DNA]</scope>
    <source>
        <strain evidence="2 3">JCM 14246</strain>
    </source>
</reference>
<organism evidence="2 3">
    <name type="scientific">Ectopseudomonas oleovorans</name>
    <name type="common">Pseudomonas oleovorans</name>
    <dbReference type="NCBI Taxonomy" id="301"/>
    <lineage>
        <taxon>Bacteria</taxon>
        <taxon>Pseudomonadati</taxon>
        <taxon>Pseudomonadota</taxon>
        <taxon>Gammaproteobacteria</taxon>
        <taxon>Pseudomonadales</taxon>
        <taxon>Pseudomonadaceae</taxon>
        <taxon>Ectopseudomonas</taxon>
    </lineage>
</organism>
<gene>
    <name evidence="2" type="ORF">DBO86_22970</name>
</gene>
<evidence type="ECO:0000256" key="1">
    <source>
        <dbReference type="SAM" id="MobiDB-lite"/>
    </source>
</evidence>
<accession>A0A2T5PGQ8</accession>
<evidence type="ECO:0000313" key="2">
    <source>
        <dbReference type="EMBL" id="PTU76861.1"/>
    </source>
</evidence>
<dbReference type="RefSeq" id="WP_108234951.1">
    <property type="nucleotide sequence ID" value="NZ_QASO01000129.1"/>
</dbReference>
<keyword evidence="3" id="KW-1185">Reference proteome</keyword>
<proteinExistence type="predicted"/>
<protein>
    <submittedName>
        <fullName evidence="2">Uncharacterized protein</fullName>
    </submittedName>
</protein>
<sequence length="154" mass="16956">MLQNPHYSSHAEQQAALGSAAKLDPEKHPRRYKLHQAREKFRPTKRCHQPSSEERTPALLERAEALAHLGLTEAARELGVSRSVLDRLRADYGIEFAKPARRNGAGRVKALAGSNPTMKELAAAAGLTYNHTYKLCKLHGIEPGVPYGQDPKGT</sequence>
<dbReference type="AlphaFoldDB" id="A0A2T5PGQ8"/>
<feature type="compositionally biased region" description="Polar residues" evidence="1">
    <location>
        <begin position="1"/>
        <end position="12"/>
    </location>
</feature>
<evidence type="ECO:0000313" key="3">
    <source>
        <dbReference type="Proteomes" id="UP000244052"/>
    </source>
</evidence>
<comment type="caution">
    <text evidence="2">The sequence shown here is derived from an EMBL/GenBank/DDBJ whole genome shotgun (WGS) entry which is preliminary data.</text>
</comment>
<name>A0A2T5PGQ8_ECTOL</name>
<dbReference type="EMBL" id="QASO01000129">
    <property type="protein sequence ID" value="PTU76861.1"/>
    <property type="molecule type" value="Genomic_DNA"/>
</dbReference>
<dbReference type="Proteomes" id="UP000244052">
    <property type="component" value="Unassembled WGS sequence"/>
</dbReference>